<comment type="caution">
    <text evidence="5">The sequence shown here is derived from an EMBL/GenBank/DDBJ whole genome shotgun (WGS) entry which is preliminary data.</text>
</comment>
<dbReference type="SMART" id="SM00345">
    <property type="entry name" value="HTH_GNTR"/>
    <property type="match status" value="1"/>
</dbReference>
<dbReference type="AlphaFoldDB" id="A0A1J7C346"/>
<keyword evidence="1" id="KW-0805">Transcription regulation</keyword>
<accession>A0A1J7C346</accession>
<reference evidence="5 6" key="1">
    <citation type="submission" date="2016-10" db="EMBL/GenBank/DDBJ databases">
        <title>Genome sequence of Streptomyces gilvigriseus MUSC 26.</title>
        <authorList>
            <person name="Lee L.-H."/>
            <person name="Ser H.-L."/>
        </authorList>
    </citation>
    <scope>NUCLEOTIDE SEQUENCE [LARGE SCALE GENOMIC DNA]</scope>
    <source>
        <strain evidence="5 6">MUSC 26</strain>
    </source>
</reference>
<dbReference type="Pfam" id="PF07729">
    <property type="entry name" value="FCD"/>
    <property type="match status" value="1"/>
</dbReference>
<dbReference type="Proteomes" id="UP000243342">
    <property type="component" value="Unassembled WGS sequence"/>
</dbReference>
<dbReference type="PANTHER" id="PTHR43537">
    <property type="entry name" value="TRANSCRIPTIONAL REGULATOR, GNTR FAMILY"/>
    <property type="match status" value="1"/>
</dbReference>
<feature type="domain" description="HTH gntR-type" evidence="4">
    <location>
        <begin position="4"/>
        <end position="71"/>
    </location>
</feature>
<dbReference type="Gene3D" id="1.10.10.10">
    <property type="entry name" value="Winged helix-like DNA-binding domain superfamily/Winged helix DNA-binding domain"/>
    <property type="match status" value="1"/>
</dbReference>
<dbReference type="Pfam" id="PF00392">
    <property type="entry name" value="GntR"/>
    <property type="match status" value="1"/>
</dbReference>
<dbReference type="InterPro" id="IPR036390">
    <property type="entry name" value="WH_DNA-bd_sf"/>
</dbReference>
<dbReference type="PROSITE" id="PS50949">
    <property type="entry name" value="HTH_GNTR"/>
    <property type="match status" value="1"/>
</dbReference>
<dbReference type="InterPro" id="IPR000524">
    <property type="entry name" value="Tscrpt_reg_HTH_GntR"/>
</dbReference>
<dbReference type="InterPro" id="IPR036388">
    <property type="entry name" value="WH-like_DNA-bd_sf"/>
</dbReference>
<dbReference type="SUPFAM" id="SSF46785">
    <property type="entry name" value="Winged helix' DNA-binding domain"/>
    <property type="match status" value="1"/>
</dbReference>
<gene>
    <name evidence="5" type="ORF">BIV57_18600</name>
</gene>
<dbReference type="OrthoDB" id="4164516at2"/>
<protein>
    <submittedName>
        <fullName evidence="5">GntR family transcriptional regulator</fullName>
    </submittedName>
</protein>
<dbReference type="GO" id="GO:0003700">
    <property type="term" value="F:DNA-binding transcription factor activity"/>
    <property type="evidence" value="ECO:0007669"/>
    <property type="project" value="InterPro"/>
</dbReference>
<evidence type="ECO:0000256" key="2">
    <source>
        <dbReference type="ARBA" id="ARBA00023125"/>
    </source>
</evidence>
<evidence type="ECO:0000259" key="4">
    <source>
        <dbReference type="PROSITE" id="PS50949"/>
    </source>
</evidence>
<evidence type="ECO:0000313" key="6">
    <source>
        <dbReference type="Proteomes" id="UP000243342"/>
    </source>
</evidence>
<dbReference type="InterPro" id="IPR011711">
    <property type="entry name" value="GntR_C"/>
</dbReference>
<evidence type="ECO:0000256" key="1">
    <source>
        <dbReference type="ARBA" id="ARBA00023015"/>
    </source>
</evidence>
<keyword evidence="3" id="KW-0804">Transcription</keyword>
<name>A0A1J7C346_9ACTN</name>
<dbReference type="STRING" id="1428644.BIV57_18600"/>
<keyword evidence="2" id="KW-0238">DNA-binding</keyword>
<dbReference type="GO" id="GO:0003677">
    <property type="term" value="F:DNA binding"/>
    <property type="evidence" value="ECO:0007669"/>
    <property type="project" value="UniProtKB-KW"/>
</dbReference>
<evidence type="ECO:0000313" key="5">
    <source>
        <dbReference type="EMBL" id="OIV35988.1"/>
    </source>
</evidence>
<dbReference type="SUPFAM" id="SSF48008">
    <property type="entry name" value="GntR ligand-binding domain-like"/>
    <property type="match status" value="1"/>
</dbReference>
<proteinExistence type="predicted"/>
<dbReference type="RefSeq" id="WP_071658036.1">
    <property type="nucleotide sequence ID" value="NZ_MLCF01000120.1"/>
</dbReference>
<sequence>MTSKALPDRLVGALGPDIVSGRLAAGDVLRLTELEARFAVSRTVVRDAVRRLEGAGLVAARRSVGITVQPAARWDVYHPAVIRWRLADPGARRAQLRSLGELRAAVEPSAAALAARRADPDQCRRLSALGADLTTTARSGDMAAFAGHDREFHTLVLEASGNEMYVRLGEVVEEVLRGRGELRLMPRHPASEAVRLHRAVAEAVCAGEPEDAARAMRGIVDQAMEEIAEDLDARDGAA</sequence>
<dbReference type="PANTHER" id="PTHR43537:SF44">
    <property type="entry name" value="GNTR FAMILY REGULATORY PROTEIN"/>
    <property type="match status" value="1"/>
</dbReference>
<dbReference type="SMART" id="SM00895">
    <property type="entry name" value="FCD"/>
    <property type="match status" value="1"/>
</dbReference>
<evidence type="ECO:0000256" key="3">
    <source>
        <dbReference type="ARBA" id="ARBA00023163"/>
    </source>
</evidence>
<organism evidence="5 6">
    <name type="scientific">Mangrovactinospora gilvigrisea</name>
    <dbReference type="NCBI Taxonomy" id="1428644"/>
    <lineage>
        <taxon>Bacteria</taxon>
        <taxon>Bacillati</taxon>
        <taxon>Actinomycetota</taxon>
        <taxon>Actinomycetes</taxon>
        <taxon>Kitasatosporales</taxon>
        <taxon>Streptomycetaceae</taxon>
        <taxon>Mangrovactinospora</taxon>
    </lineage>
</organism>
<dbReference type="EMBL" id="MLCF01000120">
    <property type="protein sequence ID" value="OIV35988.1"/>
    <property type="molecule type" value="Genomic_DNA"/>
</dbReference>
<dbReference type="InterPro" id="IPR008920">
    <property type="entry name" value="TF_FadR/GntR_C"/>
</dbReference>
<keyword evidence="6" id="KW-1185">Reference proteome</keyword>
<dbReference type="Gene3D" id="1.20.120.530">
    <property type="entry name" value="GntR ligand-binding domain-like"/>
    <property type="match status" value="1"/>
</dbReference>